<reference evidence="2 3" key="1">
    <citation type="journal article" date="2016" name="BMC Genomics">
        <title>Comparative genomics reveals Cyclospora cayetanensis possesses coccidia-like metabolism and invasion components but unique surface antigens.</title>
        <authorList>
            <person name="Liu S."/>
            <person name="Wang L."/>
            <person name="Zheng H."/>
            <person name="Xu Z."/>
            <person name="Roellig D.M."/>
            <person name="Li N."/>
            <person name="Frace M.A."/>
            <person name="Tang K."/>
            <person name="Arrowood M.J."/>
            <person name="Moss D.M."/>
            <person name="Zhang L."/>
            <person name="Feng Y."/>
            <person name="Xiao L."/>
        </authorList>
    </citation>
    <scope>NUCLEOTIDE SEQUENCE [LARGE SCALE GENOMIC DNA]</scope>
    <source>
        <strain evidence="2 3">CHN_HEN01</strain>
    </source>
</reference>
<keyword evidence="3" id="KW-1185">Reference proteome</keyword>
<evidence type="ECO:0000313" key="2">
    <source>
        <dbReference type="EMBL" id="OEH80139.1"/>
    </source>
</evidence>
<proteinExistence type="predicted"/>
<dbReference type="Proteomes" id="UP000095192">
    <property type="component" value="Unassembled WGS sequence"/>
</dbReference>
<feature type="region of interest" description="Disordered" evidence="1">
    <location>
        <begin position="297"/>
        <end position="342"/>
    </location>
</feature>
<gene>
    <name evidence="2" type="ORF">cyc_02518</name>
</gene>
<evidence type="ECO:0000313" key="3">
    <source>
        <dbReference type="Proteomes" id="UP000095192"/>
    </source>
</evidence>
<name>A0A1D3D9L7_9EIME</name>
<feature type="region of interest" description="Disordered" evidence="1">
    <location>
        <begin position="887"/>
        <end position="914"/>
    </location>
</feature>
<dbReference type="VEuPathDB" id="ToxoDB:cyc_02518"/>
<comment type="caution">
    <text evidence="2">The sequence shown here is derived from an EMBL/GenBank/DDBJ whole genome shotgun (WGS) entry which is preliminary data.</text>
</comment>
<feature type="compositionally biased region" description="Polar residues" evidence="1">
    <location>
        <begin position="324"/>
        <end position="336"/>
    </location>
</feature>
<dbReference type="EMBL" id="JROU02000185">
    <property type="protein sequence ID" value="OEH80139.1"/>
    <property type="molecule type" value="Genomic_DNA"/>
</dbReference>
<feature type="region of interest" description="Disordered" evidence="1">
    <location>
        <begin position="1020"/>
        <end position="1043"/>
    </location>
</feature>
<sequence>MCSYTNPGSNSTQSGFTLLTAELRKRRRRIYSRDMPPVGRLAAWKAVCESAEPVAIIRRSVETCAEMMPSAAEIEFVGHVALMPVQTLEPDATNIRGVRQRLSYVFCDASETCEHREAPLDAGSEDTPQHEPPAPSTLSVGVSLPSDPMSGKGRQEEQTWPRNDPPPEQENKAGTADKCVSVRILFPADAPGSVPRREKGSQRRKVVPIEHLMNKGFLKHNWMHRMRTERPSCLILCFDWRHVYDVGVPSCCGCCRKFTAPVCSEGGPTPQACGSEVVRCCTRNGCLRPLEPQQEDVSSLGEHGDAARTPRGGVPPLGVRAASSAGNPPSSLQTGASKMPGVSAEIRRGAKGREVAAAEAEAMATIEFFREKLQRRMTVPKMIVFVILPAGMEDPQSAVGFLKKLNPADIAAIFITCGVDDLKTKLEKLEQVCFECSGEYYENEARRYRKQTQVTFKGDRSQTSAFHVYQTRGLIKAGYMLEFGQQPHAAMKNYITAWQFLTGYPQMAPALERMTVCNLISVRMYPMYFKAKEPAKAAHHAREHRAVLRENLPESPLQGYLLPLWLAQLHQLLAELCEDAMQADASSLDTRDVWQLAGFHYQAAARYLQQVRIWIRTAKTANPPPSMKGGLGMPSEWLGRPNTLQHGIAAFTTSSAPEDEAAAAAAAQEEVFLRFIFFFNEAQVLTHATHLLSKAHIAYKLVGGCRSCPILACELADAMFDGHRMMTARQLYFTLATAFASKAHGNCSSWQLEGRASEAESGVAGVRSPQQQHKSAQGCREEGLENQCFVSARLSPSHAPDADYGPSTYPVAVGSRPSDTFSPPALDDSQLPVEGRIRLLGPTKNTGWWPLYWYVLARLTLCVSYLLSVPPAKFLFEAAHVDPHFSSAVGESASNPPSGEEGQQSLPPPGPSKPCASSLYTGAVVSAGPVADAESCRVALKASFEMLNILALRENLDDPCGAKRSQMAVFIAQLLPFLRPFEQPQGGRRWLFHVNLHAVVIWTDFSSELHFGLPLSGSRGEEEAAQRESSRSLEEAAQQAGTGGGGPIGKGLLIGRVCFQHRLGCTLVVLRNAELVTTRGNTAACHLEAVSSSATQEEENHALENSAEGAFTDAVGGLTLSHGVPSCFDVYLNSREVREISGSTLRAVRLSWASCPSVCFQLATVCSLEKGSSSCRPRGAVAEASCDGVVPRSCWPPSIQRAARFHNVCTPLPPLCDIERPALAEPCLPSLRLFKNSLQLSVGAGALSKYVWIGELAPFAVQLAIQQSWTAFRFSIGVQCSALASGGDPPAEGSSLLEDVFEAYVLDGATAALTDSQTETRPPLAEVLFPADKRGLLGSSRLLRVPTRGVAGLPFAVSGSTGVRLASGSGQETANSDREAAPAFPLVLDLSDQQCNFVHANAEAGSNNEQPEDALAQGGRRDASRGGNKVFCIPMLIRLRRAGTFEICVTVDVAADGIIQKLTTRSVVECQRSVEASFTAVSFPLVEKGGRPRDARCISITNVSSLPLQLTSVELLGLAEHDIRAPTSPATFTQRRLALTAPEMLPCCLLPNESWSGLAVALDATVQHAVRLKYSRTPEDLPLPFRCLDGGITENLSVVRLPEIIKSVSLQYLQIALKCPTTACVGVPFAFSAAFENLTREAMELAVSLSYRPDGAPSSDTGDSGGRSFVSQLPDCPFMIGGTIRTQIIILPRDTTVKHWTLVPSRPGSFALPTVLVEGKVKPLGVESRRGPAAASEVTSDNDGQAHWECASDSARVVVFSKT</sequence>
<protein>
    <submittedName>
        <fullName evidence="2">Uncharacterized protein</fullName>
    </submittedName>
</protein>
<organism evidence="2 3">
    <name type="scientific">Cyclospora cayetanensis</name>
    <dbReference type="NCBI Taxonomy" id="88456"/>
    <lineage>
        <taxon>Eukaryota</taxon>
        <taxon>Sar</taxon>
        <taxon>Alveolata</taxon>
        <taxon>Apicomplexa</taxon>
        <taxon>Conoidasida</taxon>
        <taxon>Coccidia</taxon>
        <taxon>Eucoccidiorida</taxon>
        <taxon>Eimeriorina</taxon>
        <taxon>Eimeriidae</taxon>
        <taxon>Cyclospora</taxon>
    </lineage>
</organism>
<accession>A0A1D3D9L7</accession>
<feature type="compositionally biased region" description="Basic and acidic residues" evidence="1">
    <location>
        <begin position="1020"/>
        <end position="1034"/>
    </location>
</feature>
<dbReference type="PANTHER" id="PTHR14374:SF0">
    <property type="entry name" value="TRAFFICKING PROTEIN PARTICLE COMPLEX SUBUNIT 11"/>
    <property type="match status" value="1"/>
</dbReference>
<evidence type="ECO:0000256" key="1">
    <source>
        <dbReference type="SAM" id="MobiDB-lite"/>
    </source>
</evidence>
<dbReference type="PANTHER" id="PTHR14374">
    <property type="entry name" value="FOIE GRAS"/>
    <property type="match status" value="1"/>
</dbReference>
<dbReference type="InParanoid" id="A0A1D3D9L7"/>
<feature type="region of interest" description="Disordered" evidence="1">
    <location>
        <begin position="1401"/>
        <end position="1424"/>
    </location>
</feature>
<feature type="compositionally biased region" description="Polar residues" evidence="1">
    <location>
        <begin position="892"/>
        <end position="905"/>
    </location>
</feature>
<feature type="region of interest" description="Disordered" evidence="1">
    <location>
        <begin position="118"/>
        <end position="174"/>
    </location>
</feature>